<evidence type="ECO:0000313" key="1">
    <source>
        <dbReference type="EMBL" id="MBG6092394.1"/>
    </source>
</evidence>
<gene>
    <name evidence="1" type="ORF">IW256_006507</name>
</gene>
<name>A0A931DPI7_9ACTN</name>
<protein>
    <submittedName>
        <fullName evidence="1">Uncharacterized protein</fullName>
    </submittedName>
</protein>
<dbReference type="Proteomes" id="UP000614047">
    <property type="component" value="Unassembled WGS sequence"/>
</dbReference>
<organism evidence="1 2">
    <name type="scientific">Actinomadura viridis</name>
    <dbReference type="NCBI Taxonomy" id="58110"/>
    <lineage>
        <taxon>Bacteria</taxon>
        <taxon>Bacillati</taxon>
        <taxon>Actinomycetota</taxon>
        <taxon>Actinomycetes</taxon>
        <taxon>Streptosporangiales</taxon>
        <taxon>Thermomonosporaceae</taxon>
        <taxon>Actinomadura</taxon>
    </lineage>
</organism>
<reference evidence="1" key="1">
    <citation type="submission" date="2020-11" db="EMBL/GenBank/DDBJ databases">
        <title>Sequencing the genomes of 1000 actinobacteria strains.</title>
        <authorList>
            <person name="Klenk H.-P."/>
        </authorList>
    </citation>
    <scope>NUCLEOTIDE SEQUENCE</scope>
    <source>
        <strain evidence="1">DSM 43175</strain>
    </source>
</reference>
<sequence>MALVYFLLSENGRPRFRTIPEGNKKYRALGAWVIGEMGTHLGVCLDALASVDDAVAGRPVEPWSSESFDTTISASGIRFQNLYSEQERGAYTLDELHSVVEDYWRFLCTIPEQPDSYREYWPELPLPEAEVLLWERFWKRRHPYRGRLF</sequence>
<evidence type="ECO:0000313" key="2">
    <source>
        <dbReference type="Proteomes" id="UP000614047"/>
    </source>
</evidence>
<dbReference type="AlphaFoldDB" id="A0A931DPI7"/>
<comment type="caution">
    <text evidence="1">The sequence shown here is derived from an EMBL/GenBank/DDBJ whole genome shotgun (WGS) entry which is preliminary data.</text>
</comment>
<proteinExistence type="predicted"/>
<accession>A0A931DPI7</accession>
<dbReference type="EMBL" id="JADOUA010000001">
    <property type="protein sequence ID" value="MBG6092394.1"/>
    <property type="molecule type" value="Genomic_DNA"/>
</dbReference>
<dbReference type="RefSeq" id="WP_197014586.1">
    <property type="nucleotide sequence ID" value="NZ_BAABES010000012.1"/>
</dbReference>
<keyword evidence="2" id="KW-1185">Reference proteome</keyword>